<evidence type="ECO:0000256" key="1">
    <source>
        <dbReference type="ARBA" id="ARBA00022722"/>
    </source>
</evidence>
<organism evidence="3 4">
    <name type="scientific">Blumeria graminis f. sp. tritici</name>
    <dbReference type="NCBI Taxonomy" id="62690"/>
    <lineage>
        <taxon>Eukaryota</taxon>
        <taxon>Fungi</taxon>
        <taxon>Dikarya</taxon>
        <taxon>Ascomycota</taxon>
        <taxon>Pezizomycotina</taxon>
        <taxon>Leotiomycetes</taxon>
        <taxon>Erysiphales</taxon>
        <taxon>Erysiphaceae</taxon>
        <taxon>Blumeria</taxon>
    </lineage>
</organism>
<proteinExistence type="predicted"/>
<dbReference type="AlphaFoldDB" id="A0A9X9MNY7"/>
<dbReference type="Gene3D" id="3.10.450.30">
    <property type="entry name" value="Microbial ribonucleases"/>
    <property type="match status" value="1"/>
</dbReference>
<protein>
    <submittedName>
        <fullName evidence="3">Bgt-51941-2</fullName>
    </submittedName>
</protein>
<keyword evidence="4" id="KW-1185">Reference proteome</keyword>
<sequence length="452" mass="51444">MCNLISTFAKARKRSTATKSLNTCARCCISENCSTRNLGLLSSCLVKMRMIFGISLAITGLIYPIKCTDIPYSDFHLPDGTNGFVCKMDIFTIDQVREVAKNAFESFYLGLSYRKFPKLFEDTHLFHEQAEILLSWPVMLSRSLYINGNPGKIRLVINIWGQIIGLVMVDFDIKSQEANHEKCSPVRNSVQEDNTQNSFWNELLSIASPTLGFSCGLNFFSVPTVDMVMNMIRNNKSRVRGGQKMNENYLVKYTGTDFKGVDLYSYPVRKSVRDNATSGLPGTFRIVFDANNYEFKGIINVQDSEIKFGTVWDLSSTKPHKFYSPSSVLNLGSNPDSYWPRTCFGHNFKSTAIWLYLEFVLKEWPSQMDGYKLNFPIVKKQVLRLWPIRIPETQISDLKHAFAIGYNSILDAYGLYQAKINDGKLSNFQKCMDFTQDEMQLVRGVIDPSTQS</sequence>
<dbReference type="InterPro" id="IPR016191">
    <property type="entry name" value="Ribonuclease/ribotoxin"/>
</dbReference>
<gene>
    <name evidence="3" type="ORF">BGT96224V316_LOCUS7801</name>
</gene>
<evidence type="ECO:0000313" key="3">
    <source>
        <dbReference type="EMBL" id="VDB94650.1"/>
    </source>
</evidence>
<dbReference type="SUPFAM" id="SSF53933">
    <property type="entry name" value="Microbial ribonucleases"/>
    <property type="match status" value="1"/>
</dbReference>
<dbReference type="GO" id="GO:0004540">
    <property type="term" value="F:RNA nuclease activity"/>
    <property type="evidence" value="ECO:0007669"/>
    <property type="project" value="InterPro"/>
</dbReference>
<keyword evidence="1" id="KW-0540">Nuclease</keyword>
<dbReference type="EMBL" id="LR026993">
    <property type="protein sequence ID" value="VDB94650.1"/>
    <property type="molecule type" value="Genomic_DNA"/>
</dbReference>
<accession>A0A9X9MNY7</accession>
<evidence type="ECO:0000256" key="2">
    <source>
        <dbReference type="ARBA" id="ARBA00022801"/>
    </source>
</evidence>
<dbReference type="GO" id="GO:0016787">
    <property type="term" value="F:hydrolase activity"/>
    <property type="evidence" value="ECO:0007669"/>
    <property type="project" value="UniProtKB-KW"/>
</dbReference>
<name>A0A9X9MNY7_BLUGR</name>
<keyword evidence="2" id="KW-0378">Hydrolase</keyword>
<reference evidence="3 4" key="1">
    <citation type="submission" date="2018-08" db="EMBL/GenBank/DDBJ databases">
        <authorList>
            <person name="Muller C M."/>
        </authorList>
    </citation>
    <scope>NUCLEOTIDE SEQUENCE [LARGE SCALE GENOMIC DNA]</scope>
</reference>
<evidence type="ECO:0000313" key="4">
    <source>
        <dbReference type="Proteomes" id="UP000324639"/>
    </source>
</evidence>
<dbReference type="Proteomes" id="UP000324639">
    <property type="component" value="Chromosome Bgt_-10"/>
</dbReference>
<dbReference type="GO" id="GO:0003723">
    <property type="term" value="F:RNA binding"/>
    <property type="evidence" value="ECO:0007669"/>
    <property type="project" value="InterPro"/>
</dbReference>